<dbReference type="OrthoDB" id="5105505at2759"/>
<accession>A0A084FV80</accession>
<comment type="caution">
    <text evidence="2">The sequence shown here is derived from an EMBL/GenBank/DDBJ whole genome shotgun (WGS) entry which is preliminary data.</text>
</comment>
<protein>
    <recommendedName>
        <fullName evidence="4">Cell wall protein</fullName>
    </recommendedName>
</protein>
<dbReference type="GeneID" id="27719541"/>
<dbReference type="HOGENOM" id="CLU_141129_1_0_1"/>
<gene>
    <name evidence="2" type="ORF">SAPIO_CDS10353</name>
</gene>
<reference evidence="2 3" key="1">
    <citation type="journal article" date="2014" name="Genome Announc.">
        <title>Draft genome sequence of the pathogenic fungus Scedosporium apiospermum.</title>
        <authorList>
            <person name="Vandeputte P."/>
            <person name="Ghamrawi S."/>
            <person name="Rechenmann M."/>
            <person name="Iltis A."/>
            <person name="Giraud S."/>
            <person name="Fleury M."/>
            <person name="Thornton C."/>
            <person name="Delhaes L."/>
            <person name="Meyer W."/>
            <person name="Papon N."/>
            <person name="Bouchara J.P."/>
        </authorList>
    </citation>
    <scope>NUCLEOTIDE SEQUENCE [LARGE SCALE GENOMIC DNA]</scope>
    <source>
        <strain evidence="2 3">IHEM 14462</strain>
    </source>
</reference>
<dbReference type="RefSeq" id="XP_016638791.1">
    <property type="nucleotide sequence ID" value="XM_016783953.1"/>
</dbReference>
<evidence type="ECO:0000313" key="3">
    <source>
        <dbReference type="Proteomes" id="UP000028545"/>
    </source>
</evidence>
<keyword evidence="3" id="KW-1185">Reference proteome</keyword>
<dbReference type="EMBL" id="JOWA01000165">
    <property type="protein sequence ID" value="KEZ38992.1"/>
    <property type="molecule type" value="Genomic_DNA"/>
</dbReference>
<organism evidence="2 3">
    <name type="scientific">Pseudallescheria apiosperma</name>
    <name type="common">Scedosporium apiospermum</name>
    <dbReference type="NCBI Taxonomy" id="563466"/>
    <lineage>
        <taxon>Eukaryota</taxon>
        <taxon>Fungi</taxon>
        <taxon>Dikarya</taxon>
        <taxon>Ascomycota</taxon>
        <taxon>Pezizomycotina</taxon>
        <taxon>Sordariomycetes</taxon>
        <taxon>Hypocreomycetidae</taxon>
        <taxon>Microascales</taxon>
        <taxon>Microascaceae</taxon>
        <taxon>Scedosporium</taxon>
    </lineage>
</organism>
<dbReference type="AlphaFoldDB" id="A0A084FV80"/>
<evidence type="ECO:0008006" key="4">
    <source>
        <dbReference type="Google" id="ProtNLM"/>
    </source>
</evidence>
<keyword evidence="1" id="KW-0732">Signal</keyword>
<evidence type="ECO:0000313" key="2">
    <source>
        <dbReference type="EMBL" id="KEZ38992.1"/>
    </source>
</evidence>
<proteinExistence type="predicted"/>
<dbReference type="KEGG" id="sapo:SAPIO_CDS10353"/>
<evidence type="ECO:0000256" key="1">
    <source>
        <dbReference type="SAM" id="SignalP"/>
    </source>
</evidence>
<dbReference type="Proteomes" id="UP000028545">
    <property type="component" value="Unassembled WGS sequence"/>
</dbReference>
<sequence length="133" mass="13327">MHFYTALVLLSGAAFTSAATIQARQNFACTAARVRILGALNDADTAIEQIQDPATQASAAAALEQAQGGVQEIAQAILAGQTPPASGRSEVEAGLTALGQSLSSANSADSAVLEAQEALDDAVAAGQDVVARC</sequence>
<feature type="signal peptide" evidence="1">
    <location>
        <begin position="1"/>
        <end position="18"/>
    </location>
</feature>
<dbReference type="VEuPathDB" id="FungiDB:SAPIO_CDS10353"/>
<name>A0A084FV80_PSEDA</name>
<dbReference type="OMA" id="NLQCNVD"/>
<feature type="chain" id="PRO_5001774941" description="Cell wall protein" evidence="1">
    <location>
        <begin position="19"/>
        <end position="133"/>
    </location>
</feature>